<dbReference type="RefSeq" id="WP_035535860.1">
    <property type="nucleotide sequence ID" value="NZ_ARYL01000003.1"/>
</dbReference>
<name>A0A059GAN4_9PROT</name>
<dbReference type="OrthoDB" id="9828534at2"/>
<protein>
    <submittedName>
        <fullName evidence="2">Uncharacterized protein</fullName>
    </submittedName>
</protein>
<dbReference type="EMBL" id="ARYL01000003">
    <property type="protein sequence ID" value="KDA03872.1"/>
    <property type="molecule type" value="Genomic_DNA"/>
</dbReference>
<evidence type="ECO:0000256" key="1">
    <source>
        <dbReference type="SAM" id="Phobius"/>
    </source>
</evidence>
<keyword evidence="1" id="KW-1133">Transmembrane helix</keyword>
<comment type="caution">
    <text evidence="2">The sequence shown here is derived from an EMBL/GenBank/DDBJ whole genome shotgun (WGS) entry which is preliminary data.</text>
</comment>
<feature type="transmembrane region" description="Helical" evidence="1">
    <location>
        <begin position="6"/>
        <end position="27"/>
    </location>
</feature>
<gene>
    <name evidence="2" type="ORF">HOC_03313</name>
</gene>
<organism evidence="2 3">
    <name type="scientific">Hyphomonas oceanitis SCH89</name>
    <dbReference type="NCBI Taxonomy" id="1280953"/>
    <lineage>
        <taxon>Bacteria</taxon>
        <taxon>Pseudomonadati</taxon>
        <taxon>Pseudomonadota</taxon>
        <taxon>Alphaproteobacteria</taxon>
        <taxon>Hyphomonadales</taxon>
        <taxon>Hyphomonadaceae</taxon>
        <taxon>Hyphomonas</taxon>
    </lineage>
</organism>
<accession>A0A059GAN4</accession>
<keyword evidence="3" id="KW-1185">Reference proteome</keyword>
<proteinExistence type="predicted"/>
<sequence length="237" mass="25787">MEDMSWGVIAVIAVVAIVVLSIIYNFAKGRIHASGNAPITASPPDSQTAPDPVTAAMLMSKIVTAANTQNAFDDYIKDHTRDQLDDVPVYTVAHIITASIPSRSRKKWLSAVAAATVPRGADPELVNTADYFWDVNEKWLFSETAFADFCNQYLIAYANEWPSAVHERILLAGYTALASRDLAEAPDSPDMTRVVSDFMAGLDSVAEVYFGAEAEPMRARFQAEAERLAPAVRANMG</sequence>
<dbReference type="STRING" id="1280953.HOC_03313"/>
<keyword evidence="1" id="KW-0812">Transmembrane</keyword>
<dbReference type="AlphaFoldDB" id="A0A059GAN4"/>
<dbReference type="Proteomes" id="UP000024942">
    <property type="component" value="Unassembled WGS sequence"/>
</dbReference>
<keyword evidence="1" id="KW-0472">Membrane</keyword>
<evidence type="ECO:0000313" key="3">
    <source>
        <dbReference type="Proteomes" id="UP000024942"/>
    </source>
</evidence>
<evidence type="ECO:0000313" key="2">
    <source>
        <dbReference type="EMBL" id="KDA03872.1"/>
    </source>
</evidence>
<dbReference type="PATRIC" id="fig|1280953.3.peg.671"/>
<reference evidence="2 3" key="1">
    <citation type="journal article" date="2014" name="Antonie Van Leeuwenhoek">
        <title>Hyphomonas beringensis sp. nov. and Hyphomonas chukchiensis sp. nov., isolated from surface seawater of the Bering Sea and Chukchi Sea.</title>
        <authorList>
            <person name="Li C."/>
            <person name="Lai Q."/>
            <person name="Li G."/>
            <person name="Dong C."/>
            <person name="Wang J."/>
            <person name="Liao Y."/>
            <person name="Shao Z."/>
        </authorList>
    </citation>
    <scope>NUCLEOTIDE SEQUENCE [LARGE SCALE GENOMIC DNA]</scope>
    <source>
        <strain evidence="2 3">SCH89</strain>
    </source>
</reference>